<name>A0A444VVQ4_9FLAO</name>
<feature type="coiled-coil region" evidence="1">
    <location>
        <begin position="549"/>
        <end position="576"/>
    </location>
</feature>
<gene>
    <name evidence="3" type="ORF">NU08_3313</name>
</gene>
<feature type="transmembrane region" description="Helical" evidence="2">
    <location>
        <begin position="372"/>
        <end position="392"/>
    </location>
</feature>
<dbReference type="InterPro" id="IPR036890">
    <property type="entry name" value="HATPase_C_sf"/>
</dbReference>
<protein>
    <submittedName>
        <fullName evidence="3">TPR repeat-containing protein</fullName>
    </submittedName>
</protein>
<evidence type="ECO:0000256" key="2">
    <source>
        <dbReference type="SAM" id="Phobius"/>
    </source>
</evidence>
<dbReference type="Proteomes" id="UP000290433">
    <property type="component" value="Unassembled WGS sequence"/>
</dbReference>
<sequence>MIKNLLPFFQKKNILFSLLIICLILATLFFVSFSKAEKKQKNHTKTDLSNKIKKTSEKAHAFFDAGKYDSAYFYFNKTQLLCDPKEDYADAYVGSLNYIVEILQRYGNFYEAEATLIKAFPYLDKTSSKKYAINAYTFMAFNYFYTYNNEKALYYHRKALKTAISTFRKARILSEIAFVYVQQKKFQEAKDILEPISKCKIADKITPSNTNLVRSGILYNLALSYIGLGNHKEQALKCLDESLELTIPYNNDFELIANYFGYYLYYSKYYNPELKKFYAEKSYHAAKRAKSAGNEIDRLADLLKMDKAEKAKKYWEIYTRKNDSLYLSRKTAKNQFADVIYDSKKDKEENFELKNQKAERELQLQRQKNRSYISYVVISLSLFIILFLIFYITTKGKREKNDIILKSEMRISQKLHNELNSNIYETLLFVQDHNLENQDNKEKLLDSLNNIYSKTRNISRENSKVPTDERYLAILKEMISEYKTKDVNIILNGFDSVFWSKIDKNKKIILYRILQELLFNMKKSNSSSLVSIIVKEINKNLLISYTDNSNEIISENNILEKRLQNVENRIETIKGTFNFDSNSESGFKISFKFPI</sequence>
<keyword evidence="2" id="KW-1133">Transmembrane helix</keyword>
<reference evidence="3 4" key="1">
    <citation type="submission" date="2014-12" db="EMBL/GenBank/DDBJ databases">
        <title>Genome sequence of Flavobacterium anhuiense RCM74.</title>
        <authorList>
            <person name="Kim J.F."/>
            <person name="Song J.Y."/>
            <person name="Kwak M.-J."/>
            <person name="Lee S.-W."/>
        </authorList>
    </citation>
    <scope>NUCLEOTIDE SEQUENCE [LARGE SCALE GENOMIC DNA]</scope>
    <source>
        <strain evidence="3 4">RCM74</strain>
    </source>
</reference>
<dbReference type="EMBL" id="JUIV01000013">
    <property type="protein sequence ID" value="RYJ37791.1"/>
    <property type="molecule type" value="Genomic_DNA"/>
</dbReference>
<dbReference type="Gene3D" id="3.30.565.10">
    <property type="entry name" value="Histidine kinase-like ATPase, C-terminal domain"/>
    <property type="match status" value="1"/>
</dbReference>
<keyword evidence="2" id="KW-0812">Transmembrane</keyword>
<accession>A0A444VVQ4</accession>
<dbReference type="AlphaFoldDB" id="A0A444VVQ4"/>
<dbReference type="InterPro" id="IPR011990">
    <property type="entry name" value="TPR-like_helical_dom_sf"/>
</dbReference>
<evidence type="ECO:0000313" key="3">
    <source>
        <dbReference type="EMBL" id="RYJ37791.1"/>
    </source>
</evidence>
<keyword evidence="2" id="KW-0472">Membrane</keyword>
<evidence type="ECO:0000256" key="1">
    <source>
        <dbReference type="SAM" id="Coils"/>
    </source>
</evidence>
<keyword evidence="1" id="KW-0175">Coiled coil</keyword>
<dbReference type="OrthoDB" id="943406at2"/>
<feature type="coiled-coil region" evidence="1">
    <location>
        <begin position="341"/>
        <end position="370"/>
    </location>
</feature>
<dbReference type="SUPFAM" id="SSF48452">
    <property type="entry name" value="TPR-like"/>
    <property type="match status" value="2"/>
</dbReference>
<comment type="caution">
    <text evidence="3">The sequence shown here is derived from an EMBL/GenBank/DDBJ whole genome shotgun (WGS) entry which is preliminary data.</text>
</comment>
<proteinExistence type="predicted"/>
<dbReference type="RefSeq" id="WP_129748112.1">
    <property type="nucleotide sequence ID" value="NZ_JUIV01000013.1"/>
</dbReference>
<dbReference type="Gene3D" id="1.25.40.10">
    <property type="entry name" value="Tetratricopeptide repeat domain"/>
    <property type="match status" value="1"/>
</dbReference>
<organism evidence="3 4">
    <name type="scientific">Flavobacterium anhuiense</name>
    <dbReference type="NCBI Taxonomy" id="459526"/>
    <lineage>
        <taxon>Bacteria</taxon>
        <taxon>Pseudomonadati</taxon>
        <taxon>Bacteroidota</taxon>
        <taxon>Flavobacteriia</taxon>
        <taxon>Flavobacteriales</taxon>
        <taxon>Flavobacteriaceae</taxon>
        <taxon>Flavobacterium</taxon>
    </lineage>
</organism>
<evidence type="ECO:0000313" key="4">
    <source>
        <dbReference type="Proteomes" id="UP000290433"/>
    </source>
</evidence>